<protein>
    <recommendedName>
        <fullName evidence="2">SAP domain-containing protein</fullName>
    </recommendedName>
</protein>
<dbReference type="InterPro" id="IPR003034">
    <property type="entry name" value="SAP_dom"/>
</dbReference>
<dbReference type="InterPro" id="IPR038186">
    <property type="entry name" value="CHAD_dom_sf"/>
</dbReference>
<sequence length="532" mass="58883">MSTFVSLLSGRKCASWRRVALKKQQGGPRSSGLTWRSCRQSASSSFSGVSRVSLRSDSSSSSSSSEGHSSASAASNIYAASADSISERLRELAPEESTQADDDDNTISTTTTPPRDVVDLKPKVRTNSNANANDNVVHAAVSEFSINPPQLLHARIQATTVVKLKAFCKTKSMKVSGNKAQLVERVFVYINAQPVQQQTQQLAELDDAAASVKKASFDANNKSPLEETLRYVASTRKRLLNEGEGTSSPFAVKKARAAMRRLRVAMRKIGVKEGIAAVSRCIRQLGNVRDLDVISDEINQLVNSSRMSLTESERRALRKATVRLSEMRKRRARKSFRTLAEVRVDKALESLRHVVPADECDVQTMPKKKQKCKIKVKKNQSKHIRATLASLSERQAWNYTWKYLSMKHKKGGTPLGMHPKRLMTLHDLRKQARDARYVLEAAAAHVAQGEEDASTLTAAASQLEACTDALGTMRDVEELSDFLGESDLWFGSFRAECRLRHKEAWKSFEEARAPIVTQKGFFRKAAKAAVKA</sequence>
<dbReference type="InterPro" id="IPR007899">
    <property type="entry name" value="CHAD_dom"/>
</dbReference>
<accession>A0A830HRC9</accession>
<name>A0A830HRC9_9CHLO</name>
<feature type="domain" description="SAP" evidence="2">
    <location>
        <begin position="156"/>
        <end position="190"/>
    </location>
</feature>
<dbReference type="Pfam" id="PF02037">
    <property type="entry name" value="SAP"/>
    <property type="match status" value="1"/>
</dbReference>
<keyword evidence="4" id="KW-1185">Reference proteome</keyword>
<dbReference type="SMR" id="A0A830HRC9"/>
<feature type="compositionally biased region" description="Low complexity" evidence="1">
    <location>
        <begin position="37"/>
        <end position="73"/>
    </location>
</feature>
<dbReference type="PANTHER" id="PTHR39339">
    <property type="entry name" value="SLR1444 PROTEIN"/>
    <property type="match status" value="1"/>
</dbReference>
<dbReference type="Proteomes" id="UP000660262">
    <property type="component" value="Unassembled WGS sequence"/>
</dbReference>
<dbReference type="EMBL" id="BNJQ01000025">
    <property type="protein sequence ID" value="GHP09602.1"/>
    <property type="molecule type" value="Genomic_DNA"/>
</dbReference>
<dbReference type="Gene3D" id="1.10.720.30">
    <property type="entry name" value="SAP domain"/>
    <property type="match status" value="1"/>
</dbReference>
<reference evidence="3" key="1">
    <citation type="submission" date="2020-10" db="EMBL/GenBank/DDBJ databases">
        <title>Unveiling of a novel bifunctional photoreceptor, Dualchrome1, isolated from a cosmopolitan green alga.</title>
        <authorList>
            <person name="Suzuki S."/>
            <person name="Kawachi M."/>
        </authorList>
    </citation>
    <scope>NUCLEOTIDE SEQUENCE</scope>
    <source>
        <strain evidence="3">NIES 2893</strain>
    </source>
</reference>
<dbReference type="InterPro" id="IPR036361">
    <property type="entry name" value="SAP_dom_sf"/>
</dbReference>
<gene>
    <name evidence="3" type="ORF">PPROV_000833700</name>
</gene>
<feature type="region of interest" description="Disordered" evidence="1">
    <location>
        <begin position="90"/>
        <end position="119"/>
    </location>
</feature>
<dbReference type="Gene3D" id="1.40.20.10">
    <property type="entry name" value="CHAD domain"/>
    <property type="match status" value="1"/>
</dbReference>
<dbReference type="AlphaFoldDB" id="A0A830HRC9"/>
<proteinExistence type="predicted"/>
<feature type="compositionally biased region" description="Low complexity" evidence="1">
    <location>
        <begin position="106"/>
        <end position="115"/>
    </location>
</feature>
<evidence type="ECO:0000313" key="3">
    <source>
        <dbReference type="EMBL" id="GHP09602.1"/>
    </source>
</evidence>
<dbReference type="PANTHER" id="PTHR39339:SF1">
    <property type="entry name" value="CHAD DOMAIN-CONTAINING PROTEIN"/>
    <property type="match status" value="1"/>
</dbReference>
<dbReference type="SMART" id="SM00880">
    <property type="entry name" value="CHAD"/>
    <property type="match status" value="1"/>
</dbReference>
<dbReference type="PROSITE" id="PS50800">
    <property type="entry name" value="SAP"/>
    <property type="match status" value="1"/>
</dbReference>
<dbReference type="Pfam" id="PF05235">
    <property type="entry name" value="CHAD"/>
    <property type="match status" value="1"/>
</dbReference>
<comment type="caution">
    <text evidence="3">The sequence shown here is derived from an EMBL/GenBank/DDBJ whole genome shotgun (WGS) entry which is preliminary data.</text>
</comment>
<evidence type="ECO:0000259" key="2">
    <source>
        <dbReference type="PROSITE" id="PS50800"/>
    </source>
</evidence>
<feature type="region of interest" description="Disordered" evidence="1">
    <location>
        <begin position="20"/>
        <end position="73"/>
    </location>
</feature>
<evidence type="ECO:0000313" key="4">
    <source>
        <dbReference type="Proteomes" id="UP000660262"/>
    </source>
</evidence>
<evidence type="ECO:0000256" key="1">
    <source>
        <dbReference type="SAM" id="MobiDB-lite"/>
    </source>
</evidence>
<dbReference type="SUPFAM" id="SSF68906">
    <property type="entry name" value="SAP domain"/>
    <property type="match status" value="1"/>
</dbReference>
<organism evidence="3 4">
    <name type="scientific">Pycnococcus provasolii</name>
    <dbReference type="NCBI Taxonomy" id="41880"/>
    <lineage>
        <taxon>Eukaryota</taxon>
        <taxon>Viridiplantae</taxon>
        <taxon>Chlorophyta</taxon>
        <taxon>Pseudoscourfieldiophyceae</taxon>
        <taxon>Pseudoscourfieldiales</taxon>
        <taxon>Pycnococcaceae</taxon>
        <taxon>Pycnococcus</taxon>
    </lineage>
</organism>